<evidence type="ECO:0000256" key="1">
    <source>
        <dbReference type="ARBA" id="ARBA00022801"/>
    </source>
</evidence>
<comment type="caution">
    <text evidence="9">The sequence shown here is derived from an EMBL/GenBank/DDBJ whole genome shotgun (WGS) entry which is preliminary data.</text>
</comment>
<protein>
    <recommendedName>
        <fullName evidence="8">GH84 domain-containing protein</fullName>
    </recommendedName>
</protein>
<feature type="coiled-coil region" evidence="4">
    <location>
        <begin position="1855"/>
        <end position="1913"/>
    </location>
</feature>
<feature type="region of interest" description="Disordered" evidence="5">
    <location>
        <begin position="1379"/>
        <end position="1401"/>
    </location>
</feature>
<evidence type="ECO:0000313" key="9">
    <source>
        <dbReference type="EMBL" id="MBW0602446.1"/>
    </source>
</evidence>
<dbReference type="Pfam" id="PF07555">
    <property type="entry name" value="NAGidase"/>
    <property type="match status" value="1"/>
</dbReference>
<evidence type="ECO:0000256" key="2">
    <source>
        <dbReference type="ARBA" id="ARBA00023295"/>
    </source>
</evidence>
<accession>A0A9Q3QCT2</accession>
<dbReference type="Pfam" id="PF00754">
    <property type="entry name" value="F5_F8_type_C"/>
    <property type="match status" value="1"/>
</dbReference>
<dbReference type="Proteomes" id="UP000746160">
    <property type="component" value="Unassembled WGS sequence"/>
</dbReference>
<keyword evidence="2 3" id="KW-0326">Glycosidase</keyword>
<evidence type="ECO:0000256" key="4">
    <source>
        <dbReference type="SAM" id="Coils"/>
    </source>
</evidence>
<feature type="coiled-coil region" evidence="4">
    <location>
        <begin position="2103"/>
        <end position="2135"/>
    </location>
</feature>
<dbReference type="InterPro" id="IPR011496">
    <property type="entry name" value="O-GlcNAcase_cat"/>
</dbReference>
<feature type="domain" description="GH84" evidence="8">
    <location>
        <begin position="185"/>
        <end position="454"/>
    </location>
</feature>
<evidence type="ECO:0000313" key="10">
    <source>
        <dbReference type="Proteomes" id="UP000746160"/>
    </source>
</evidence>
<feature type="coiled-coil region" evidence="4">
    <location>
        <begin position="2162"/>
        <end position="2220"/>
    </location>
</feature>
<dbReference type="InterPro" id="IPR015882">
    <property type="entry name" value="HEX_bac_N"/>
</dbReference>
<evidence type="ECO:0000256" key="6">
    <source>
        <dbReference type="SAM" id="Phobius"/>
    </source>
</evidence>
<gene>
    <name evidence="9" type="ORF">MADP07_00166</name>
</gene>
<dbReference type="PROSITE" id="PS52009">
    <property type="entry name" value="GH84"/>
    <property type="match status" value="1"/>
</dbReference>
<keyword evidence="1 3" id="KW-0378">Hydrolase</keyword>
<feature type="active site" description="Proton donor" evidence="3">
    <location>
        <position position="304"/>
    </location>
</feature>
<dbReference type="GO" id="GO:1901135">
    <property type="term" value="P:carbohydrate derivative metabolic process"/>
    <property type="evidence" value="ECO:0007669"/>
    <property type="project" value="UniProtKB-ARBA"/>
</dbReference>
<keyword evidence="6" id="KW-1133">Transmembrane helix</keyword>
<feature type="transmembrane region" description="Helical" evidence="6">
    <location>
        <begin position="2520"/>
        <end position="2541"/>
    </location>
</feature>
<feature type="chain" id="PRO_5040491899" description="GH84 domain-containing protein" evidence="7">
    <location>
        <begin position="27"/>
        <end position="2548"/>
    </location>
</feature>
<evidence type="ECO:0000256" key="3">
    <source>
        <dbReference type="PROSITE-ProRule" id="PRU01353"/>
    </source>
</evidence>
<keyword evidence="6" id="KW-0812">Transmembrane</keyword>
<dbReference type="PANTHER" id="PTHR13170">
    <property type="entry name" value="O-GLCNACASE"/>
    <property type="match status" value="1"/>
</dbReference>
<keyword evidence="4" id="KW-0175">Coiled coil</keyword>
<dbReference type="RefSeq" id="WP_218675326.1">
    <property type="nucleotide sequence ID" value="NZ_JABZFG010000002.1"/>
</dbReference>
<proteinExistence type="inferred from homology"/>
<feature type="coiled-coil region" evidence="4">
    <location>
        <begin position="2486"/>
        <end position="2513"/>
    </location>
</feature>
<reference evidence="9" key="1">
    <citation type="journal article" date="2021" name="Genes Genomics">
        <title>Comparative genomic analysis of Mycoplasma anatis strains.</title>
        <authorList>
            <person name="Zhou Q."/>
            <person name="Mai K."/>
            <person name="Yang D."/>
            <person name="Liu J."/>
            <person name="Yan Z."/>
            <person name="Luo C."/>
            <person name="Tan Y."/>
            <person name="Cao S."/>
            <person name="Zhou Q."/>
            <person name="Chen L."/>
            <person name="Chen F."/>
        </authorList>
    </citation>
    <scope>NUCLEOTIDE SEQUENCE</scope>
    <source>
        <strain evidence="9">DP07</strain>
    </source>
</reference>
<evidence type="ECO:0000259" key="8">
    <source>
        <dbReference type="PROSITE" id="PS52009"/>
    </source>
</evidence>
<feature type="signal peptide" evidence="7">
    <location>
        <begin position="1"/>
        <end position="26"/>
    </location>
</feature>
<dbReference type="PANTHER" id="PTHR13170:SF16">
    <property type="entry name" value="PROTEIN O-GLCNACASE"/>
    <property type="match status" value="1"/>
</dbReference>
<evidence type="ECO:0000256" key="7">
    <source>
        <dbReference type="SAM" id="SignalP"/>
    </source>
</evidence>
<dbReference type="Pfam" id="PF02838">
    <property type="entry name" value="Glyco_hydro_20b"/>
    <property type="match status" value="1"/>
</dbReference>
<organism evidence="9 10">
    <name type="scientific">Mycoplasmopsis anatis</name>
    <dbReference type="NCBI Taxonomy" id="171279"/>
    <lineage>
        <taxon>Bacteria</taxon>
        <taxon>Bacillati</taxon>
        <taxon>Mycoplasmatota</taxon>
        <taxon>Mycoplasmoidales</taxon>
        <taxon>Metamycoplasmataceae</taxon>
        <taxon>Mycoplasmopsis</taxon>
    </lineage>
</organism>
<keyword evidence="7" id="KW-0732">Signal</keyword>
<evidence type="ECO:0000256" key="5">
    <source>
        <dbReference type="SAM" id="MobiDB-lite"/>
    </source>
</evidence>
<comment type="similarity">
    <text evidence="3">Belongs to the glycosyl hydrolase 84 family.</text>
</comment>
<dbReference type="GO" id="GO:0015929">
    <property type="term" value="F:hexosaminidase activity"/>
    <property type="evidence" value="ECO:0007669"/>
    <property type="project" value="UniProtKB-ARBA"/>
</dbReference>
<keyword evidence="6" id="KW-0472">Membrane</keyword>
<sequence>MKKKNKALSIITITSGIAGLSLGMLSANTNSKETQNKYEIYPNPHNISYDGSQSLITQSVNVVVEDGIDQDTIIRLKETLKLQGITDINFTRRIDSDKTNFILGTKDNRDTFVDNYIKSQNITYQDGLMDKIDSYLLSIKNNVIAIYGNEVDSTFYGVTTLWHIFNQLQGHQIEDLKIEDYADVKTRGVVEGYYGNPWSVEDRINYMTWGGYYKLNAYFYAPKDDPKHNRNWAELYTDEEIERVIKPIAEAGNKSKVRFIYALHPFMHNRLDNGNVEDKKEKLKAKFLQVIKAGVRQIAILADDIGSAINEDFQVKLLNEIVDWLKELKKTQYPDLKTTLPYVVREYGGWGQEYFKRFPEEVQIVMTGGKTWGEVSKNFTDSFKGKVGRSPMLWINWPCTDNSKNHLIMGGYKEFLHANVNPENIEGIILNPMQQSEPSKVAIFGATSYSWNKWSDRNDADKIWDDAFKHVDNKSAFDTPVSRAFRELSKHMINQKMDSRVVKLEESIELAPKLTTLLNKLTEKSYTKDEVHGLVAEFAKLGDAANLFIEQANNKKLVEQIRPFLESWIDLTQAALFYLEILVKIKDEDINAINSLYTKAKAKLYSARNNHKFSYLSESKNAEVGAQHIQPFLTKLDNFTFEYLNEVLNKNKYTTTWTSNVFINPSSGNLNGVFNLDKPQPIQFTNPNVVKKDDYIGAEFSKPIELNSVSIEMGTGRRHFFRSKLQYQLNDQTEWKDINGEVYFRPEGSIEPIEVGNLKIRNVKAVRLISTQNDGGTKWIDVNRFQINKPELKDLELAKPIKFDNVVLDKLQAVYGTQPKNAIDNAENIELYVKTDQQPKNDSIKKDESVEFHFNQKTEVTKFEFIQGISSANDVINEGVVEWFDDTSQSWKQFGDGKINNSRVQSVIGYANTTKMRVRNTKDKNVWWRISEARAYGYEPRKNIKYSISSDNLVIATNSIINDWSNNNKLSYVLDGNRNTISWMSVTENGKRNQNIKANSNLVIDFDKSMQIEKIIVRQGDGDNISGIKIEGYENGEWIKIDEQSNAPREYTVDASKLTNLFTKIKVSSTKNTNSWWQLADVIIHEKRRPSKEYVIENPADNLLVQRSENNYKLVVQGNDAKTITLNKDQYVGIDLKTLEKIKEVSKNQINLNGTQLQTSLNGIVWENADSVDSIKNKIVRFIRIINNSETESSKSITLDNVVVTTEDTLEFGKLAKTTFGQGINKWGDSRWNKAAFDGNIGSATKFGMVPKKNNYIIYDLGKEIDLCKLRIYARGNSIDFPRNMEVLYSTNLEDNYTKLFDIPTVDDRNTRLDNVNSESIKVDSKYPAMRYFGHEQDLNQPVKARYIKLLVTKDYPNLSLVFNEIQINDGEYISIPNDPRFSGAEESSKNTTPSKMMDSDLSTYYEPKESNSEIKYFEHDPQPGKFIQFITSDKYSDATVTVKTANETGAVKEYQLGKLSIDNISFRIPEKESILEVKINWTDKKPQIKEMTLYDSDETSELDKEPLTKLTELPSDFDNWVNEDKAKLNNLIEIAKKVLSYENVTQKTLDKLVNNINSIIQNKRLKGDISKLQAEVNSEITDLEYYVESTTTEYKYSLAKAKNLIANLGDETQDVIDLIYQELMDAKSKLRFSPKNKDELKIKVNDFEKLNPNRFLEENYQLLHEKVTQIKQKISDDDIASLTDKIHPKEFAKLISEYDELYKKLVDSEKGVKFNEYNKIKELANKFIDQNGSQWQNLSNKLNDKITEFNKQVNSADSTIESINAAIEGLTKALNDSQTEKANKINKLKSVATTLIEDGKIYTEESFNKYLEVADKIKDLVANPDKILEEEIDSLIENMKTATDGLQLKDQSNLDGIKQYAKSLAEKLENNKEEINNEIDQAQNLETIKTIIEKIKNQLIEESNNKIDKKRKEGIDLANQLLNKEKINEFIYDLNNANDIQSLENIINLIRKQIQETKEQLASKIKDNLTELENQQLKNSILDDVNNNLSNLSIAKLNEYIEQIKREKENELINNISKLRAQNNNLISQLESGKDSFTNRLQNSNTLDELKTLNNELREIVDKLISKYKTDANRELDKLINKENYATRIQHTNNVNVLKVLIKEIQDKFKIQQEQLKQQKIAQIRSKIEQLDDKNLISALVDELGSIVELSQYDPFEQKVDQKIEELINTLKQKASNLLDQIENKEDITNDQIQQIDNLVQIRNLIALLEDKLQVQTQQKIQNKKLELLNKISTESELDAYKNNVNNSNTLEELSMIETQIDTKINEIKNKRVANNRNWIKSNLSQLNRFLELLSNQEIQNPITGELNQEITNINSLDVTNIPDSDKETHQNLIVQLTTKANEILKSKLVTLPLLSIPLSKDVIRDNLEKIKESINSTMNESSKQLNIDQYQKIINQINNLNYDDSFSGMIDQYTNLVRQYDQLWINLRITLINSQFNELETLKQEIEDLITKNNLTDEPELSELRSKIQLNSSSKIILSATTKLNTQKQLINELNDKVNSLIKQKEEQKATRTKRTRIIIGSVISGLVIIATVGLIILFKRKKGKK</sequence>
<name>A0A9Q3QCT2_9BACT</name>
<dbReference type="InterPro" id="IPR051822">
    <property type="entry name" value="Glycosyl_Hydrolase_84"/>
</dbReference>
<dbReference type="InterPro" id="IPR000421">
    <property type="entry name" value="FA58C"/>
</dbReference>
<dbReference type="EMBL" id="JABZFG010000002">
    <property type="protein sequence ID" value="MBW0602446.1"/>
    <property type="molecule type" value="Genomic_DNA"/>
</dbReference>
<feature type="coiled-coil region" evidence="4">
    <location>
        <begin position="1941"/>
        <end position="2068"/>
    </location>
</feature>